<reference evidence="2 3" key="1">
    <citation type="submission" date="2013-10" db="EMBL/GenBank/DDBJ databases">
        <title>The Genome Sequence of Helicobacter canis NCTC 12740.</title>
        <authorList>
            <consortium name="The Broad Institute Genomics Platform"/>
            <person name="Earl A."/>
            <person name="Fox J.G."/>
            <person name="Shen Z."/>
            <person name="Young S.K."/>
            <person name="Zeng Q."/>
            <person name="Gargeya S."/>
            <person name="Fitzgerald M."/>
            <person name="Abouelleil A."/>
            <person name="Alvarado L."/>
            <person name="Chapman S.B."/>
            <person name="Gainer-Dewar J."/>
            <person name="Goldberg J."/>
            <person name="Griggs A."/>
            <person name="Gujja S."/>
            <person name="Hansen M."/>
            <person name="Howarth C."/>
            <person name="Imamovic A."/>
            <person name="Ireland A."/>
            <person name="Larimer J."/>
            <person name="McCowan C."/>
            <person name="Murphy C."/>
            <person name="Pearson M."/>
            <person name="Poon T.W."/>
            <person name="Priest M."/>
            <person name="Roberts A."/>
            <person name="Saif S."/>
            <person name="Shea T."/>
            <person name="Sykes S."/>
            <person name="Wortman J."/>
            <person name="Nusbaum C."/>
            <person name="Birren B."/>
        </authorList>
    </citation>
    <scope>NUCLEOTIDE SEQUENCE [LARGE SCALE GENOMIC DNA]</scope>
    <source>
        <strain evidence="2 3">NCTC 12740</strain>
    </source>
</reference>
<dbReference type="RefSeq" id="WP_023929131.1">
    <property type="nucleotide sequence ID" value="NZ_KI669458.1"/>
</dbReference>
<keyword evidence="1" id="KW-0472">Membrane</keyword>
<protein>
    <submittedName>
        <fullName evidence="2">Uncharacterized protein</fullName>
    </submittedName>
</protein>
<gene>
    <name evidence="2" type="ORF">HMPREF2087_00229</name>
</gene>
<sequence>MSKKDRVKTMLDFLKAVIIALLSALFGVFGYAIINYESLDLVRGLGVGVAVLCLMVFLGVCLILFFKELDKLEEL</sequence>
<dbReference type="PATRIC" id="fig|1357399.3.peg.234"/>
<evidence type="ECO:0000313" key="2">
    <source>
        <dbReference type="EMBL" id="ETD27317.1"/>
    </source>
</evidence>
<organism evidence="2 3">
    <name type="scientific">Helicobacter canis NCTC 12740</name>
    <dbReference type="NCBI Taxonomy" id="1357399"/>
    <lineage>
        <taxon>Bacteria</taxon>
        <taxon>Pseudomonadati</taxon>
        <taxon>Campylobacterota</taxon>
        <taxon>Epsilonproteobacteria</taxon>
        <taxon>Campylobacterales</taxon>
        <taxon>Helicobacteraceae</taxon>
        <taxon>Helicobacter</taxon>
    </lineage>
</organism>
<evidence type="ECO:0000313" key="3">
    <source>
        <dbReference type="Proteomes" id="UP000018688"/>
    </source>
</evidence>
<feature type="transmembrane region" description="Helical" evidence="1">
    <location>
        <begin position="12"/>
        <end position="34"/>
    </location>
</feature>
<proteinExistence type="predicted"/>
<keyword evidence="1" id="KW-1133">Transmembrane helix</keyword>
<keyword evidence="1" id="KW-0812">Transmembrane</keyword>
<name>V8CJP5_9HELI</name>
<comment type="caution">
    <text evidence="2">The sequence shown here is derived from an EMBL/GenBank/DDBJ whole genome shotgun (WGS) entry which is preliminary data.</text>
</comment>
<dbReference type="Proteomes" id="UP000018688">
    <property type="component" value="Unassembled WGS sequence"/>
</dbReference>
<accession>V8CJP5</accession>
<feature type="transmembrane region" description="Helical" evidence="1">
    <location>
        <begin position="46"/>
        <end position="66"/>
    </location>
</feature>
<evidence type="ECO:0000256" key="1">
    <source>
        <dbReference type="SAM" id="Phobius"/>
    </source>
</evidence>
<dbReference type="EMBL" id="AZJJ01000001">
    <property type="protein sequence ID" value="ETD27317.1"/>
    <property type="molecule type" value="Genomic_DNA"/>
</dbReference>
<dbReference type="OrthoDB" id="5329969at2"/>
<keyword evidence="3" id="KW-1185">Reference proteome</keyword>
<dbReference type="HOGENOM" id="CLU_179931_0_0_7"/>
<dbReference type="AlphaFoldDB" id="V8CJP5"/>